<dbReference type="AlphaFoldDB" id="A0A350P6I9"/>
<dbReference type="Proteomes" id="UP000263517">
    <property type="component" value="Unassembled WGS sequence"/>
</dbReference>
<dbReference type="EMBL" id="DNAN01000505">
    <property type="protein sequence ID" value="HAW76906.1"/>
    <property type="molecule type" value="Genomic_DNA"/>
</dbReference>
<feature type="compositionally biased region" description="Low complexity" evidence="1">
    <location>
        <begin position="37"/>
        <end position="49"/>
    </location>
</feature>
<proteinExistence type="predicted"/>
<evidence type="ECO:0000313" key="3">
    <source>
        <dbReference type="Proteomes" id="UP000263517"/>
    </source>
</evidence>
<name>A0A350P6I9_9ALTE</name>
<gene>
    <name evidence="2" type="ORF">DCW74_14380</name>
</gene>
<reference evidence="2 3" key="1">
    <citation type="journal article" date="2018" name="Nat. Biotechnol.">
        <title>A standardized bacterial taxonomy based on genome phylogeny substantially revises the tree of life.</title>
        <authorList>
            <person name="Parks D.H."/>
            <person name="Chuvochina M."/>
            <person name="Waite D.W."/>
            <person name="Rinke C."/>
            <person name="Skarshewski A."/>
            <person name="Chaumeil P.A."/>
            <person name="Hugenholtz P."/>
        </authorList>
    </citation>
    <scope>NUCLEOTIDE SEQUENCE [LARGE SCALE GENOMIC DNA]</scope>
    <source>
        <strain evidence="2">UBA11978</strain>
    </source>
</reference>
<comment type="caution">
    <text evidence="2">The sequence shown here is derived from an EMBL/GenBank/DDBJ whole genome shotgun (WGS) entry which is preliminary data.</text>
</comment>
<accession>A0A350P6I9</accession>
<evidence type="ECO:0000313" key="2">
    <source>
        <dbReference type="EMBL" id="HAW76906.1"/>
    </source>
</evidence>
<protein>
    <submittedName>
        <fullName evidence="2">Uncharacterized protein</fullName>
    </submittedName>
</protein>
<evidence type="ECO:0000256" key="1">
    <source>
        <dbReference type="SAM" id="MobiDB-lite"/>
    </source>
</evidence>
<sequence length="464" mass="51690">MAVPQSLLQNLVANAQLQQQESLRARKMRELAQAAPRGQAARIAAPRPIVQQPNRGIGQGLSALGKALGDIGQMKKERAAKDAVSALYEPQMSELDFDGVNPSPPQVTSTMLQRVLAQHPGTTVAKQGMDMVNLLARQEQNQFMNDFRERQLGQAEKLKRMQLEYEGKQRFKPAGPLDYREQGIDPRDYRLSINEFGETKQTYAPSFERRVALRKESRPPAPPRPYETQFDKDMGEVGSNYIVETRKGGNAARKTLSNNRRIINLLDKGFTPGMLAQTNMTIGKFANLIGAPKSLLDKLGIMDMSQIAKGETFANIAAGFVFDALQNFTGAISEGEREYVERNVPTLAMTPGGIRAIVKIKNAIARRAMLKEKMLADWQQKRFIEGKQPSPETRNAAGQTFDDFYKQEIDRMGNVISDDLRKEIDAASQATPTDIKFEQVTIGEGENQKTYQIIGGRPFEVGEN</sequence>
<feature type="region of interest" description="Disordered" evidence="1">
    <location>
        <begin position="37"/>
        <end position="56"/>
    </location>
</feature>
<organism evidence="2 3">
    <name type="scientific">Alteromonas australica</name>
    <dbReference type="NCBI Taxonomy" id="589873"/>
    <lineage>
        <taxon>Bacteria</taxon>
        <taxon>Pseudomonadati</taxon>
        <taxon>Pseudomonadota</taxon>
        <taxon>Gammaproteobacteria</taxon>
        <taxon>Alteromonadales</taxon>
        <taxon>Alteromonadaceae</taxon>
        <taxon>Alteromonas/Salinimonas group</taxon>
        <taxon>Alteromonas</taxon>
    </lineage>
</organism>